<gene>
    <name evidence="2" type="ORF">ACFFNY_11825</name>
</gene>
<dbReference type="Gene3D" id="3.30.420.40">
    <property type="match status" value="2"/>
</dbReference>
<comment type="similarity">
    <text evidence="1">Belongs to the ROK (NagC/XylR) family.</text>
</comment>
<evidence type="ECO:0000313" key="3">
    <source>
        <dbReference type="Proteomes" id="UP001589619"/>
    </source>
</evidence>
<dbReference type="PANTHER" id="PTHR18964">
    <property type="entry name" value="ROK (REPRESSOR, ORF, KINASE) FAMILY"/>
    <property type="match status" value="1"/>
</dbReference>
<evidence type="ECO:0000256" key="1">
    <source>
        <dbReference type="ARBA" id="ARBA00006479"/>
    </source>
</evidence>
<organism evidence="2 3">
    <name type="scientific">Paenibacillus hodogayensis</name>
    <dbReference type="NCBI Taxonomy" id="279208"/>
    <lineage>
        <taxon>Bacteria</taxon>
        <taxon>Bacillati</taxon>
        <taxon>Bacillota</taxon>
        <taxon>Bacilli</taxon>
        <taxon>Bacillales</taxon>
        <taxon>Paenibacillaceae</taxon>
        <taxon>Paenibacillus</taxon>
    </lineage>
</organism>
<comment type="caution">
    <text evidence="2">The sequence shown here is derived from an EMBL/GenBank/DDBJ whole genome shotgun (WGS) entry which is preliminary data.</text>
</comment>
<reference evidence="2 3" key="1">
    <citation type="submission" date="2024-09" db="EMBL/GenBank/DDBJ databases">
        <authorList>
            <person name="Sun Q."/>
            <person name="Mori K."/>
        </authorList>
    </citation>
    <scope>NUCLEOTIDE SEQUENCE [LARGE SCALE GENOMIC DNA]</scope>
    <source>
        <strain evidence="2 3">JCM 12520</strain>
    </source>
</reference>
<evidence type="ECO:0000313" key="2">
    <source>
        <dbReference type="EMBL" id="MFB9752246.1"/>
    </source>
</evidence>
<dbReference type="InterPro" id="IPR000600">
    <property type="entry name" value="ROK"/>
</dbReference>
<dbReference type="Pfam" id="PF00480">
    <property type="entry name" value="ROK"/>
    <property type="match status" value="1"/>
</dbReference>
<proteinExistence type="inferred from homology"/>
<dbReference type="InterPro" id="IPR043129">
    <property type="entry name" value="ATPase_NBD"/>
</dbReference>
<dbReference type="SUPFAM" id="SSF53067">
    <property type="entry name" value="Actin-like ATPase domain"/>
    <property type="match status" value="1"/>
</dbReference>
<protein>
    <submittedName>
        <fullName evidence="2">ROK family protein</fullName>
    </submittedName>
</protein>
<dbReference type="Proteomes" id="UP001589619">
    <property type="component" value="Unassembled WGS sequence"/>
</dbReference>
<accession>A0ABV5VVG6</accession>
<dbReference type="EMBL" id="JBHMAG010000009">
    <property type="protein sequence ID" value="MFB9752246.1"/>
    <property type="molecule type" value="Genomic_DNA"/>
</dbReference>
<dbReference type="CDD" id="cd23763">
    <property type="entry name" value="ASKHA_ATPase_ROK"/>
    <property type="match status" value="1"/>
</dbReference>
<name>A0ABV5VVG6_9BACL</name>
<sequence>MTLLGGVDIGGTKCAVTLGEAEEGVVRIVRKEQFPTPVAPEETIARLRELLAAHLAEYNGGTLEAIGISCGGPLDSRSGLVLSPPNLPSWDRIDCVTPFKEQFGVPTALQNDANACALAEWKWGAGKGTRNMVFLTFGTGMGAGLILDGKLYAGTNDMAGEVGHVRMAEEGPVGFGKAGSFEGFCSGGGIARLARARAEEAIRRGVPPAFCPVPEQLVHVTAKSVGEAAERGDPLALGIYRTVGEKLGRGLAILVDLLNPEAIVIGSIYGRQRALLEPIVRAELEKEALPIALGVCRIVPAGLGEKVGDYAGLSVALNVLER</sequence>
<dbReference type="PANTHER" id="PTHR18964:SF149">
    <property type="entry name" value="BIFUNCTIONAL UDP-N-ACETYLGLUCOSAMINE 2-EPIMERASE_N-ACETYLMANNOSAMINE KINASE"/>
    <property type="match status" value="1"/>
</dbReference>
<keyword evidence="3" id="KW-1185">Reference proteome</keyword>
<dbReference type="RefSeq" id="WP_344911129.1">
    <property type="nucleotide sequence ID" value="NZ_BAAAYO010000010.1"/>
</dbReference>